<evidence type="ECO:0000256" key="4">
    <source>
        <dbReference type="ARBA" id="ARBA00023277"/>
    </source>
</evidence>
<name>A0ABS9KKX3_9BACT</name>
<evidence type="ECO:0000256" key="3">
    <source>
        <dbReference type="ARBA" id="ARBA00022801"/>
    </source>
</evidence>
<sequence length="368" mass="40161">MSAKKAYIAESIFTGEEWLAGYGVITDNGKIESIIPAAEIPASIPVEHYEEGMLVPAFIDLQIYGAHGKLFSVFPEPASLYELDQYCRNGGAAWCMPTVATNSYEVFRQCIDAVRQYWNEGGKGILGLHMEGPWLNPVKRGAHIEAFIHQPTAEQVREILDYGKDVVKIITLAPEVCGPSLMSYIAGQGIIISAGHSNATYTEAKQGFQNGATTVTHLYNAMSPLQHRSPGLVGASMDDDNVMASIIPDGHHVDYAAIRIAKQVMKDRLFVITDAVTETNSGPYPHVFAGDKYEAGGILSGSALTMNKSIQRLTSFCDIELEEALRMCSLYPAKVMGMQKQLGMIASGFDAKMTVMNKELEVLKVIDN</sequence>
<dbReference type="GO" id="GO:0008448">
    <property type="term" value="F:N-acetylglucosamine-6-phosphate deacetylase activity"/>
    <property type="evidence" value="ECO:0007669"/>
    <property type="project" value="UniProtKB-EC"/>
</dbReference>
<dbReference type="Proteomes" id="UP001165367">
    <property type="component" value="Unassembled WGS sequence"/>
</dbReference>
<dbReference type="InterPro" id="IPR032466">
    <property type="entry name" value="Metal_Hydrolase"/>
</dbReference>
<dbReference type="NCBIfam" id="TIGR00221">
    <property type="entry name" value="nagA"/>
    <property type="match status" value="1"/>
</dbReference>
<dbReference type="PANTHER" id="PTHR11113:SF14">
    <property type="entry name" value="N-ACETYLGLUCOSAMINE-6-PHOSPHATE DEACETYLASE"/>
    <property type="match status" value="1"/>
</dbReference>
<dbReference type="Gene3D" id="3.20.20.140">
    <property type="entry name" value="Metal-dependent hydrolases"/>
    <property type="match status" value="1"/>
</dbReference>
<dbReference type="InterPro" id="IPR006680">
    <property type="entry name" value="Amidohydro-rel"/>
</dbReference>
<dbReference type="PANTHER" id="PTHR11113">
    <property type="entry name" value="N-ACETYLGLUCOSAMINE-6-PHOSPHATE DEACETYLASE"/>
    <property type="match status" value="1"/>
</dbReference>
<dbReference type="EMBL" id="JAKLTR010000001">
    <property type="protein sequence ID" value="MCG2612965.1"/>
    <property type="molecule type" value="Genomic_DNA"/>
</dbReference>
<comment type="caution">
    <text evidence="7">The sequence shown here is derived from an EMBL/GenBank/DDBJ whole genome shotgun (WGS) entry which is preliminary data.</text>
</comment>
<protein>
    <submittedName>
        <fullName evidence="7">N-acetylglucosamine-6-phosphate deacetylase</fullName>
        <ecNumber evidence="7">3.5.1.25</ecNumber>
    </submittedName>
</protein>
<keyword evidence="4 5" id="KW-0119">Carbohydrate metabolism</keyword>
<evidence type="ECO:0000256" key="1">
    <source>
        <dbReference type="ARBA" id="ARBA00010716"/>
    </source>
</evidence>
<evidence type="ECO:0000259" key="6">
    <source>
        <dbReference type="Pfam" id="PF01979"/>
    </source>
</evidence>
<feature type="domain" description="Amidohydrolase-related" evidence="6">
    <location>
        <begin position="53"/>
        <end position="360"/>
    </location>
</feature>
<dbReference type="SUPFAM" id="SSF51556">
    <property type="entry name" value="Metallo-dependent hydrolases"/>
    <property type="match status" value="1"/>
</dbReference>
<dbReference type="Pfam" id="PF01979">
    <property type="entry name" value="Amidohydro_1"/>
    <property type="match status" value="1"/>
</dbReference>
<keyword evidence="3 5" id="KW-0378">Hydrolase</keyword>
<dbReference type="Gene3D" id="2.30.40.10">
    <property type="entry name" value="Urease, subunit C, domain 1"/>
    <property type="match status" value="1"/>
</dbReference>
<dbReference type="Pfam" id="PF22643">
    <property type="entry name" value="NagA_N"/>
    <property type="match status" value="1"/>
</dbReference>
<gene>
    <name evidence="7" type="primary">nagA</name>
    <name evidence="7" type="ORF">LZZ85_01695</name>
</gene>
<proteinExistence type="inferred from homology"/>
<keyword evidence="8" id="KW-1185">Reference proteome</keyword>
<dbReference type="RefSeq" id="WP_237868191.1">
    <property type="nucleotide sequence ID" value="NZ_JAKLTR010000001.1"/>
</dbReference>
<comment type="similarity">
    <text evidence="1 5">Belongs to the metallo-dependent hydrolases superfamily. NagA family.</text>
</comment>
<evidence type="ECO:0000256" key="5">
    <source>
        <dbReference type="PIRNR" id="PIRNR038994"/>
    </source>
</evidence>
<dbReference type="EC" id="3.5.1.25" evidence="7"/>
<dbReference type="InterPro" id="IPR003764">
    <property type="entry name" value="GlcNAc_6-P_deAcase"/>
</dbReference>
<evidence type="ECO:0000313" key="7">
    <source>
        <dbReference type="EMBL" id="MCG2612965.1"/>
    </source>
</evidence>
<evidence type="ECO:0000313" key="8">
    <source>
        <dbReference type="Proteomes" id="UP001165367"/>
    </source>
</evidence>
<keyword evidence="2" id="KW-0479">Metal-binding</keyword>
<dbReference type="PIRSF" id="PIRSF038994">
    <property type="entry name" value="NagA"/>
    <property type="match status" value="1"/>
</dbReference>
<dbReference type="SUPFAM" id="SSF51338">
    <property type="entry name" value="Composite domain of metallo-dependent hydrolases"/>
    <property type="match status" value="1"/>
</dbReference>
<dbReference type="InterPro" id="IPR011059">
    <property type="entry name" value="Metal-dep_hydrolase_composite"/>
</dbReference>
<evidence type="ECO:0000256" key="2">
    <source>
        <dbReference type="ARBA" id="ARBA00022723"/>
    </source>
</evidence>
<organism evidence="7 8">
    <name type="scientific">Terrimonas ginsenosidimutans</name>
    <dbReference type="NCBI Taxonomy" id="2908004"/>
    <lineage>
        <taxon>Bacteria</taxon>
        <taxon>Pseudomonadati</taxon>
        <taxon>Bacteroidota</taxon>
        <taxon>Chitinophagia</taxon>
        <taxon>Chitinophagales</taxon>
        <taxon>Chitinophagaceae</taxon>
        <taxon>Terrimonas</taxon>
    </lineage>
</organism>
<reference evidence="7" key="1">
    <citation type="submission" date="2022-01" db="EMBL/GenBank/DDBJ databases">
        <authorList>
            <person name="Jo J.-H."/>
            <person name="Im W.-T."/>
        </authorList>
    </citation>
    <scope>NUCLEOTIDE SEQUENCE</scope>
    <source>
        <strain evidence="7">NA20</strain>
    </source>
</reference>
<accession>A0ABS9KKX3</accession>